<dbReference type="InterPro" id="IPR051083">
    <property type="entry name" value="GrpII_Intron_Splice-Mob/Def"/>
</dbReference>
<evidence type="ECO:0000313" key="3">
    <source>
        <dbReference type="Proteomes" id="UP000297597"/>
    </source>
</evidence>
<sequence length="292" mass="34684">MLDLARKLKNGTYQPQGYREFTIYEPKERLIRAAPYCDRVIHQWYVINFIKPIFGKTFIYDSYACLEGKGMHRATARVQEFLRRMQAKWPAPYIVKGDIKKYFFSIDHDILFDLVKKKISDDKVLWLTRIILDSVDNPGVPVGSYTSQFFANVYLHQLDIFVKHQLRIKNYVRYMDDFILVVENKETAWQLLQQIREFLAKNLKLELNGKTQIFPVKNGVNFCGYKIKSTHLKIRTESKRRIKRKLRKFKIKFKAGEMCAEDIRTVLVSWIGYARKANSYHLINKILSQFTF</sequence>
<dbReference type="PROSITE" id="PS50878">
    <property type="entry name" value="RT_POL"/>
    <property type="match status" value="1"/>
</dbReference>
<dbReference type="PANTHER" id="PTHR34047:SF8">
    <property type="entry name" value="PROTEIN YKFC"/>
    <property type="match status" value="1"/>
</dbReference>
<dbReference type="CDD" id="cd01651">
    <property type="entry name" value="RT_G2_intron"/>
    <property type="match status" value="1"/>
</dbReference>
<dbReference type="Proteomes" id="UP000297597">
    <property type="component" value="Unassembled WGS sequence"/>
</dbReference>
<evidence type="ECO:0000313" key="2">
    <source>
        <dbReference type="EMBL" id="TEB06386.1"/>
    </source>
</evidence>
<protein>
    <submittedName>
        <fullName evidence="2">Group II intron-encoded protein LtrA</fullName>
    </submittedName>
</protein>
<dbReference type="SUPFAM" id="SSF56672">
    <property type="entry name" value="DNA/RNA polymerases"/>
    <property type="match status" value="1"/>
</dbReference>
<comment type="caution">
    <text evidence="2">The sequence shown here is derived from an EMBL/GenBank/DDBJ whole genome shotgun (WGS) entry which is preliminary data.</text>
</comment>
<dbReference type="InterPro" id="IPR000477">
    <property type="entry name" value="RT_dom"/>
</dbReference>
<gene>
    <name evidence="2" type="primary">ltrA_6</name>
    <name evidence="2" type="ORF">Pmgp_03762</name>
</gene>
<accession>A0A4Y7RC31</accession>
<dbReference type="EMBL" id="QFFZ01000101">
    <property type="protein sequence ID" value="TEB06386.1"/>
    <property type="molecule type" value="Genomic_DNA"/>
</dbReference>
<name>A0A4Y7RC31_9FIRM</name>
<keyword evidence="3" id="KW-1185">Reference proteome</keyword>
<dbReference type="InterPro" id="IPR043502">
    <property type="entry name" value="DNA/RNA_pol_sf"/>
</dbReference>
<organism evidence="2 3">
    <name type="scientific">Pelotomaculum propionicicum</name>
    <dbReference type="NCBI Taxonomy" id="258475"/>
    <lineage>
        <taxon>Bacteria</taxon>
        <taxon>Bacillati</taxon>
        <taxon>Bacillota</taxon>
        <taxon>Clostridia</taxon>
        <taxon>Eubacteriales</taxon>
        <taxon>Desulfotomaculaceae</taxon>
        <taxon>Pelotomaculum</taxon>
    </lineage>
</organism>
<dbReference type="PANTHER" id="PTHR34047">
    <property type="entry name" value="NUCLEAR INTRON MATURASE 1, MITOCHONDRIAL-RELATED"/>
    <property type="match status" value="1"/>
</dbReference>
<evidence type="ECO:0000259" key="1">
    <source>
        <dbReference type="PROSITE" id="PS50878"/>
    </source>
</evidence>
<dbReference type="Pfam" id="PF00078">
    <property type="entry name" value="RVT_1"/>
    <property type="match status" value="1"/>
</dbReference>
<dbReference type="AlphaFoldDB" id="A0A4Y7RC31"/>
<proteinExistence type="predicted"/>
<reference evidence="2 3" key="1">
    <citation type="journal article" date="2018" name="Environ. Microbiol.">
        <title>Novel energy conservation strategies and behaviour of Pelotomaculum schinkii driving syntrophic propionate catabolism.</title>
        <authorList>
            <person name="Hidalgo-Ahumada C.A.P."/>
            <person name="Nobu M.K."/>
            <person name="Narihiro T."/>
            <person name="Tamaki H."/>
            <person name="Liu W.T."/>
            <person name="Kamagata Y."/>
            <person name="Stams A.J.M."/>
            <person name="Imachi H."/>
            <person name="Sousa D.Z."/>
        </authorList>
    </citation>
    <scope>NUCLEOTIDE SEQUENCE [LARGE SCALE GENOMIC DNA]</scope>
    <source>
        <strain evidence="2 3">MGP</strain>
    </source>
</reference>
<feature type="domain" description="Reverse transcriptase" evidence="1">
    <location>
        <begin position="1"/>
        <end position="227"/>
    </location>
</feature>